<dbReference type="GO" id="GO:0000139">
    <property type="term" value="C:Golgi membrane"/>
    <property type="evidence" value="ECO:0007669"/>
    <property type="project" value="UniProtKB-SubCell"/>
</dbReference>
<keyword evidence="5 7" id="KW-1133">Transmembrane helix</keyword>
<dbReference type="PANTHER" id="PTHR13148">
    <property type="entry name" value="PER1-RELATED"/>
    <property type="match status" value="1"/>
</dbReference>
<evidence type="ECO:0000256" key="7">
    <source>
        <dbReference type="RuleBase" id="RU365066"/>
    </source>
</evidence>
<sequence>MKNGSGKTADAVVSTSSDIRGLCLGCGSAEISSDDLIRTCEAVGGCVGTSCLPSCSYLNETVAVDGGFEQSSISPVFLQKWKEWVCKSECQYHCTLLKETQNAGFKQEAIGYRDDWCLIRSVNHYEKSKELYTHLLKSAVTQGISLTDINEPLSAAFSTLSILANLIGLVAFSRSSQRNRTNGKSRYSYSDLWKGFGLLSIGYWVSRFILHSRNTAIDRHVETSLEFSLSLYGMCLAIMRTGRMRTEAARVTVAAPTIALLYTHLMYINGCFYDYGLNIQFCLGLAFAQHLMWIIWAAKTRHPGLYLLLLGALNGSLMVFIRLGYFGSTVSLNGEADALWILCSLLLTFIVWSFAVMDITFQPPQSRGSRATSISETKKER</sequence>
<comment type="caution">
    <text evidence="8">The sequence shown here is derived from an EMBL/GenBank/DDBJ whole genome shotgun (WGS) entry which is preliminary data.</text>
</comment>
<feature type="transmembrane region" description="Helical" evidence="7">
    <location>
        <begin position="153"/>
        <end position="172"/>
    </location>
</feature>
<keyword evidence="4" id="KW-0732">Signal</keyword>
<dbReference type="PANTHER" id="PTHR13148:SF0">
    <property type="entry name" value="POST-GPI ATTACHMENT TO PROTEINS FACTOR 3"/>
    <property type="match status" value="1"/>
</dbReference>
<keyword evidence="6 7" id="KW-0472">Membrane</keyword>
<feature type="transmembrane region" description="Helical" evidence="7">
    <location>
        <begin position="275"/>
        <end position="298"/>
    </location>
</feature>
<keyword evidence="7" id="KW-0333">Golgi apparatus</keyword>
<protein>
    <recommendedName>
        <fullName evidence="7">Post-GPI attachment to proteins factor 3</fullName>
    </recommendedName>
</protein>
<accession>A0ABD1XRI3</accession>
<evidence type="ECO:0000256" key="3">
    <source>
        <dbReference type="ARBA" id="ARBA00022692"/>
    </source>
</evidence>
<dbReference type="AlphaFoldDB" id="A0ABD1XRI3"/>
<dbReference type="Pfam" id="PF04080">
    <property type="entry name" value="Per1"/>
    <property type="match status" value="1"/>
</dbReference>
<dbReference type="GO" id="GO:0006506">
    <property type="term" value="P:GPI anchor biosynthetic process"/>
    <property type="evidence" value="ECO:0007669"/>
    <property type="project" value="UniProtKB-KW"/>
</dbReference>
<reference evidence="8 9" key="1">
    <citation type="submission" date="2024-09" db="EMBL/GenBank/DDBJ databases">
        <title>Chromosome-scale assembly of Riccia fluitans.</title>
        <authorList>
            <person name="Paukszto L."/>
            <person name="Sawicki J."/>
            <person name="Karawczyk K."/>
            <person name="Piernik-Szablinska J."/>
            <person name="Szczecinska M."/>
            <person name="Mazdziarz M."/>
        </authorList>
    </citation>
    <scope>NUCLEOTIDE SEQUENCE [LARGE SCALE GENOMIC DNA]</scope>
    <source>
        <strain evidence="8">Rf_01</strain>
        <tissue evidence="8">Aerial parts of the thallus</tissue>
    </source>
</reference>
<evidence type="ECO:0000313" key="8">
    <source>
        <dbReference type="EMBL" id="KAL2611559.1"/>
    </source>
</evidence>
<keyword evidence="3 7" id="KW-0812">Transmembrane</keyword>
<organism evidence="8 9">
    <name type="scientific">Riccia fluitans</name>
    <dbReference type="NCBI Taxonomy" id="41844"/>
    <lineage>
        <taxon>Eukaryota</taxon>
        <taxon>Viridiplantae</taxon>
        <taxon>Streptophyta</taxon>
        <taxon>Embryophyta</taxon>
        <taxon>Marchantiophyta</taxon>
        <taxon>Marchantiopsida</taxon>
        <taxon>Marchantiidae</taxon>
        <taxon>Marchantiales</taxon>
        <taxon>Ricciaceae</taxon>
        <taxon>Riccia</taxon>
    </lineage>
</organism>
<dbReference type="Proteomes" id="UP001605036">
    <property type="component" value="Unassembled WGS sequence"/>
</dbReference>
<evidence type="ECO:0000256" key="6">
    <source>
        <dbReference type="ARBA" id="ARBA00023136"/>
    </source>
</evidence>
<keyword evidence="9" id="KW-1185">Reference proteome</keyword>
<gene>
    <name evidence="8" type="ORF">R1flu_023251</name>
</gene>
<name>A0ABD1XRI3_9MARC</name>
<evidence type="ECO:0000256" key="1">
    <source>
        <dbReference type="ARBA" id="ARBA00004127"/>
    </source>
</evidence>
<feature type="transmembrane region" description="Helical" evidence="7">
    <location>
        <begin position="251"/>
        <end position="269"/>
    </location>
</feature>
<comment type="caution">
    <text evidence="7">Lacks conserved residue(s) required for the propagation of feature annotation.</text>
</comment>
<evidence type="ECO:0000256" key="5">
    <source>
        <dbReference type="ARBA" id="ARBA00022989"/>
    </source>
</evidence>
<evidence type="ECO:0000256" key="4">
    <source>
        <dbReference type="ARBA" id="ARBA00022729"/>
    </source>
</evidence>
<proteinExistence type="inferred from homology"/>
<evidence type="ECO:0000256" key="2">
    <source>
        <dbReference type="ARBA" id="ARBA00022502"/>
    </source>
</evidence>
<feature type="transmembrane region" description="Helical" evidence="7">
    <location>
        <begin position="338"/>
        <end position="361"/>
    </location>
</feature>
<dbReference type="EMBL" id="JBHFFA010000007">
    <property type="protein sequence ID" value="KAL2611559.1"/>
    <property type="molecule type" value="Genomic_DNA"/>
</dbReference>
<comment type="similarity">
    <text evidence="7">Belongs to the PGAP3 family.</text>
</comment>
<evidence type="ECO:0000313" key="9">
    <source>
        <dbReference type="Proteomes" id="UP001605036"/>
    </source>
</evidence>
<feature type="transmembrane region" description="Helical" evidence="7">
    <location>
        <begin position="305"/>
        <end position="326"/>
    </location>
</feature>
<keyword evidence="2 7" id="KW-0337">GPI-anchor biosynthesis</keyword>
<dbReference type="InterPro" id="IPR007217">
    <property type="entry name" value="Per1-like"/>
</dbReference>
<comment type="subcellular location">
    <subcellularLocation>
        <location evidence="1">Endomembrane system</location>
        <topology evidence="1">Multi-pass membrane protein</topology>
    </subcellularLocation>
    <subcellularLocation>
        <location evidence="7">Golgi apparatus membrane</location>
        <topology evidence="7">Multi-pass membrane protein</topology>
    </subcellularLocation>
</comment>
<comment type="function">
    <text evidence="7">Involved in the lipid remodeling steps of GPI-anchor maturation.</text>
</comment>